<organism evidence="3 4">
    <name type="scientific">Tulasnella calospora MUT 4182</name>
    <dbReference type="NCBI Taxonomy" id="1051891"/>
    <lineage>
        <taxon>Eukaryota</taxon>
        <taxon>Fungi</taxon>
        <taxon>Dikarya</taxon>
        <taxon>Basidiomycota</taxon>
        <taxon>Agaricomycotina</taxon>
        <taxon>Agaricomycetes</taxon>
        <taxon>Cantharellales</taxon>
        <taxon>Tulasnellaceae</taxon>
        <taxon>Tulasnella</taxon>
    </lineage>
</organism>
<keyword evidence="4" id="KW-1185">Reference proteome</keyword>
<feature type="compositionally biased region" description="Low complexity" evidence="2">
    <location>
        <begin position="448"/>
        <end position="504"/>
    </location>
</feature>
<name>A0A0C3PZG7_9AGAM</name>
<reference evidence="3 4" key="1">
    <citation type="submission" date="2014-04" db="EMBL/GenBank/DDBJ databases">
        <authorList>
            <consortium name="DOE Joint Genome Institute"/>
            <person name="Kuo A."/>
            <person name="Girlanda M."/>
            <person name="Perotto S."/>
            <person name="Kohler A."/>
            <person name="Nagy L.G."/>
            <person name="Floudas D."/>
            <person name="Copeland A."/>
            <person name="Barry K.W."/>
            <person name="Cichocki N."/>
            <person name="Veneault-Fourrey C."/>
            <person name="LaButti K."/>
            <person name="Lindquist E.A."/>
            <person name="Lipzen A."/>
            <person name="Lundell T."/>
            <person name="Morin E."/>
            <person name="Murat C."/>
            <person name="Sun H."/>
            <person name="Tunlid A."/>
            <person name="Henrissat B."/>
            <person name="Grigoriev I.V."/>
            <person name="Hibbett D.S."/>
            <person name="Martin F."/>
            <person name="Nordberg H.P."/>
            <person name="Cantor M.N."/>
            <person name="Hua S.X."/>
        </authorList>
    </citation>
    <scope>NUCLEOTIDE SEQUENCE [LARGE SCALE GENOMIC DNA]</scope>
    <source>
        <strain evidence="3 4">MUT 4182</strain>
    </source>
</reference>
<dbReference type="SUPFAM" id="SSF52833">
    <property type="entry name" value="Thioredoxin-like"/>
    <property type="match status" value="1"/>
</dbReference>
<feature type="region of interest" description="Disordered" evidence="2">
    <location>
        <begin position="205"/>
        <end position="323"/>
    </location>
</feature>
<reference evidence="4" key="2">
    <citation type="submission" date="2015-01" db="EMBL/GenBank/DDBJ databases">
        <title>Evolutionary Origins and Diversification of the Mycorrhizal Mutualists.</title>
        <authorList>
            <consortium name="DOE Joint Genome Institute"/>
            <consortium name="Mycorrhizal Genomics Consortium"/>
            <person name="Kohler A."/>
            <person name="Kuo A."/>
            <person name="Nagy L.G."/>
            <person name="Floudas D."/>
            <person name="Copeland A."/>
            <person name="Barry K.W."/>
            <person name="Cichocki N."/>
            <person name="Veneault-Fourrey C."/>
            <person name="LaButti K."/>
            <person name="Lindquist E.A."/>
            <person name="Lipzen A."/>
            <person name="Lundell T."/>
            <person name="Morin E."/>
            <person name="Murat C."/>
            <person name="Riley R."/>
            <person name="Ohm R."/>
            <person name="Sun H."/>
            <person name="Tunlid A."/>
            <person name="Henrissat B."/>
            <person name="Grigoriev I.V."/>
            <person name="Hibbett D.S."/>
            <person name="Martin F."/>
        </authorList>
    </citation>
    <scope>NUCLEOTIDE SEQUENCE [LARGE SCALE GENOMIC DNA]</scope>
    <source>
        <strain evidence="4">MUT 4182</strain>
    </source>
</reference>
<dbReference type="STRING" id="1051891.A0A0C3PZG7"/>
<dbReference type="OrthoDB" id="9932926at2759"/>
<dbReference type="InterPro" id="IPR006993">
    <property type="entry name" value="Glut_rich_SH3-bd"/>
</dbReference>
<evidence type="ECO:0000313" key="4">
    <source>
        <dbReference type="Proteomes" id="UP000054248"/>
    </source>
</evidence>
<accession>A0A0C3PZG7</accession>
<dbReference type="AlphaFoldDB" id="A0A0C3PZG7"/>
<dbReference type="Pfam" id="PF04908">
    <property type="entry name" value="SH3BGR"/>
    <property type="match status" value="1"/>
</dbReference>
<dbReference type="GO" id="GO:0005737">
    <property type="term" value="C:cytoplasm"/>
    <property type="evidence" value="ECO:0007669"/>
    <property type="project" value="TreeGrafter"/>
</dbReference>
<feature type="compositionally biased region" description="Basic and acidic residues" evidence="2">
    <location>
        <begin position="605"/>
        <end position="615"/>
    </location>
</feature>
<dbReference type="EMBL" id="KN823157">
    <property type="protein sequence ID" value="KIO20900.1"/>
    <property type="molecule type" value="Genomic_DNA"/>
</dbReference>
<feature type="compositionally biased region" description="Polar residues" evidence="2">
    <location>
        <begin position="307"/>
        <end position="316"/>
    </location>
</feature>
<gene>
    <name evidence="3" type="ORF">M407DRAFT_29501</name>
</gene>
<dbReference type="PANTHER" id="PTHR12232:SF0">
    <property type="entry name" value="THIOREDOXIN DOMAIN-CONTAINING PROTEIN"/>
    <property type="match status" value="1"/>
</dbReference>
<dbReference type="Proteomes" id="UP000054248">
    <property type="component" value="Unassembled WGS sequence"/>
</dbReference>
<feature type="region of interest" description="Disordered" evidence="2">
    <location>
        <begin position="342"/>
        <end position="615"/>
    </location>
</feature>
<proteinExistence type="inferred from homology"/>
<evidence type="ECO:0000313" key="3">
    <source>
        <dbReference type="EMBL" id="KIO20900.1"/>
    </source>
</evidence>
<dbReference type="Gene3D" id="3.40.30.10">
    <property type="entry name" value="Glutaredoxin"/>
    <property type="match status" value="1"/>
</dbReference>
<dbReference type="InterPro" id="IPR051033">
    <property type="entry name" value="SH3BGR"/>
</dbReference>
<dbReference type="PANTHER" id="PTHR12232">
    <property type="entry name" value="SH3 DOMAIN-BINDING GLUTAMIC ACID-RICH-LIKE PROTEIN"/>
    <property type="match status" value="1"/>
</dbReference>
<dbReference type="HOGENOM" id="CLU_444233_0_0_1"/>
<evidence type="ECO:0008006" key="5">
    <source>
        <dbReference type="Google" id="ProtNLM"/>
    </source>
</evidence>
<sequence>MSPPITLFLTTIASEPRLRSRQEYLLRIFQVKQIPFSAYDMASDERARKLWKRKVPPAKQQLPGFLVDNTFIGTVEDFEAAVEAGDHVMRKFLRLDEEYNEELERAWNTPAPDVVPIGVPGVQRPSEISGHQTVWHGPKDKPIDRSKVVKHDAKLAEGEIDLTETLGEFGLEGVVVTADELAELVAELNLNKEEAASLVKGIAEASAAANPPSPPTPPPAEDEPKDAKEEKERKPVQFQGKPEVHVEPVLNLEAPPLPLPPPPKAPATPPKKAPALPVEATPSPPTKPIVKIDTSAAPASPPRKSTLPASTSTPTIAESPGLLTPASAIPVRLASRETLAQLAQKVEAKRRSRTDAKPRRIPSLSPMSPNTPLFPSSPAPDGEYELPPIEESTEPVRQRKPSQIESSKPKVAFPVTDPTEAYSTDPTSPQPAGDVPAPRPSQIPVLASSTSQPTRTRVVSTTSRGGSVPPPSAGTAPTQSSAPPTTLATPARSRTTSQHRTSSSATPVRERKQSTTRAPPSAFKPEDAPPLPTAPGKSASKSSSSTTPSRSSTSGPAASSKPATPSRSNSSAGAAGSATPVRERKKSAYGASRPTLPSSTSSSSTKKDEKGSSGA</sequence>
<dbReference type="InterPro" id="IPR036249">
    <property type="entry name" value="Thioredoxin-like_sf"/>
</dbReference>
<comment type="similarity">
    <text evidence="1">Belongs to the SH3BGR family.</text>
</comment>
<evidence type="ECO:0000256" key="1">
    <source>
        <dbReference type="ARBA" id="ARBA00007764"/>
    </source>
</evidence>
<protein>
    <recommendedName>
        <fullName evidence="5">SH3 domain-containing protein</fullName>
    </recommendedName>
</protein>
<feature type="compositionally biased region" description="Polar residues" evidence="2">
    <location>
        <begin position="365"/>
        <end position="374"/>
    </location>
</feature>
<evidence type="ECO:0000256" key="2">
    <source>
        <dbReference type="SAM" id="MobiDB-lite"/>
    </source>
</evidence>
<feature type="compositionally biased region" description="Basic and acidic residues" evidence="2">
    <location>
        <begin position="346"/>
        <end position="358"/>
    </location>
</feature>
<feature type="compositionally biased region" description="Pro residues" evidence="2">
    <location>
        <begin position="255"/>
        <end position="272"/>
    </location>
</feature>
<feature type="compositionally biased region" description="Low complexity" evidence="2">
    <location>
        <begin position="534"/>
        <end position="578"/>
    </location>
</feature>
<feature type="compositionally biased region" description="Basic and acidic residues" evidence="2">
    <location>
        <begin position="225"/>
        <end position="235"/>
    </location>
</feature>